<accession>A0AAD7H211</accession>
<name>A0AAD7H211_9AGAR</name>
<reference evidence="1" key="1">
    <citation type="submission" date="2023-03" db="EMBL/GenBank/DDBJ databases">
        <title>Massive genome expansion in bonnet fungi (Mycena s.s.) driven by repeated elements and novel gene families across ecological guilds.</title>
        <authorList>
            <consortium name="Lawrence Berkeley National Laboratory"/>
            <person name="Harder C.B."/>
            <person name="Miyauchi S."/>
            <person name="Viragh M."/>
            <person name="Kuo A."/>
            <person name="Thoen E."/>
            <person name="Andreopoulos B."/>
            <person name="Lu D."/>
            <person name="Skrede I."/>
            <person name="Drula E."/>
            <person name="Henrissat B."/>
            <person name="Morin E."/>
            <person name="Kohler A."/>
            <person name="Barry K."/>
            <person name="LaButti K."/>
            <person name="Morin E."/>
            <person name="Salamov A."/>
            <person name="Lipzen A."/>
            <person name="Mereny Z."/>
            <person name="Hegedus B."/>
            <person name="Baldrian P."/>
            <person name="Stursova M."/>
            <person name="Weitz H."/>
            <person name="Taylor A."/>
            <person name="Grigoriev I.V."/>
            <person name="Nagy L.G."/>
            <person name="Martin F."/>
            <person name="Kauserud H."/>
        </authorList>
    </citation>
    <scope>NUCLEOTIDE SEQUENCE</scope>
    <source>
        <strain evidence="1">CBHHK182m</strain>
    </source>
</reference>
<organism evidence="1 2">
    <name type="scientific">Mycena metata</name>
    <dbReference type="NCBI Taxonomy" id="1033252"/>
    <lineage>
        <taxon>Eukaryota</taxon>
        <taxon>Fungi</taxon>
        <taxon>Dikarya</taxon>
        <taxon>Basidiomycota</taxon>
        <taxon>Agaricomycotina</taxon>
        <taxon>Agaricomycetes</taxon>
        <taxon>Agaricomycetidae</taxon>
        <taxon>Agaricales</taxon>
        <taxon>Marasmiineae</taxon>
        <taxon>Mycenaceae</taxon>
        <taxon>Mycena</taxon>
    </lineage>
</organism>
<dbReference type="EMBL" id="JARKIB010000416">
    <property type="protein sequence ID" value="KAJ7710117.1"/>
    <property type="molecule type" value="Genomic_DNA"/>
</dbReference>
<protein>
    <submittedName>
        <fullName evidence="1">Uncharacterized protein</fullName>
    </submittedName>
</protein>
<proteinExistence type="predicted"/>
<gene>
    <name evidence="1" type="ORF">B0H16DRAFT_1821338</name>
</gene>
<dbReference type="AlphaFoldDB" id="A0AAD7H211"/>
<comment type="caution">
    <text evidence="1">The sequence shown here is derived from an EMBL/GenBank/DDBJ whole genome shotgun (WGS) entry which is preliminary data.</text>
</comment>
<keyword evidence="2" id="KW-1185">Reference proteome</keyword>
<sequence length="167" mass="18203">MDGTLEFFCLAIGSLLSHQYQARPASRVKFGGRRSSVSSLFQVGYTIGLGVHGEGRRSTGGMHGGRSLRNLKYIKQTSRIRAPICTTEISPSTVSADLLGGSVVTLFWLEDKTDTTEHRRSRCDPRIVLAFHGTKEKRIAKNSVNILSSGPANRGWVVAVIAVSELE</sequence>
<evidence type="ECO:0000313" key="2">
    <source>
        <dbReference type="Proteomes" id="UP001215598"/>
    </source>
</evidence>
<evidence type="ECO:0000313" key="1">
    <source>
        <dbReference type="EMBL" id="KAJ7710117.1"/>
    </source>
</evidence>
<dbReference type="Proteomes" id="UP001215598">
    <property type="component" value="Unassembled WGS sequence"/>
</dbReference>